<evidence type="ECO:0000256" key="4">
    <source>
        <dbReference type="HAMAP-Rule" id="MF_01201"/>
    </source>
</evidence>
<dbReference type="Pfam" id="PF00842">
    <property type="entry name" value="Ala_racemase_C"/>
    <property type="match status" value="1"/>
</dbReference>
<proteinExistence type="inferred from homology"/>
<feature type="active site" description="Proton acceptor; specific for D-alanine" evidence="4">
    <location>
        <position position="43"/>
    </location>
</feature>
<feature type="modified residue" description="N6-(pyridoxal phosphate)lysine" evidence="4">
    <location>
        <position position="43"/>
    </location>
</feature>
<dbReference type="SMART" id="SM01005">
    <property type="entry name" value="Ala_racemase_C"/>
    <property type="match status" value="1"/>
</dbReference>
<comment type="catalytic activity">
    <reaction evidence="4">
        <text>L-alanine = D-alanine</text>
        <dbReference type="Rhea" id="RHEA:20249"/>
        <dbReference type="ChEBI" id="CHEBI:57416"/>
        <dbReference type="ChEBI" id="CHEBI:57972"/>
        <dbReference type="EC" id="5.1.1.1"/>
    </reaction>
</comment>
<dbReference type="Proteomes" id="UP001304683">
    <property type="component" value="Chromosome"/>
</dbReference>
<evidence type="ECO:0000256" key="2">
    <source>
        <dbReference type="ARBA" id="ARBA00022898"/>
    </source>
</evidence>
<dbReference type="PRINTS" id="PR00992">
    <property type="entry name" value="ALARACEMASE"/>
</dbReference>
<sequence>MEGPGRVRPMRPTWVEVDLDAIAHNVETLQRLAAPAELMAVVKADGYGHGAVMVARTALAHGARRLAVAVVEEGVHLRQSAIACPILVMGWTPPWQYGLALRYDLELTVSSEEEARALAEAARREGRRVRVHLKVDTGMGRLGLRWDHPRLAEVAARIAGLGGLELVGVFTHLATADDPDAPLTEEQLARFGRIVATLDERGLRPLLRHAANSAALLRLPGARYDLVRPGIALYGLEPFRGAVAAFDLRPALAWKTRVALVKEVPAGTPISYGATFVTRRPSRIAVLPVGYADGLRRALSNRGQVLVGGRRVPIVGRVCMDQVMVDVTDAGPVAVGDEAVLIGRQGDEAITADEMAGWMDTIGYEVVTGIGRRVPRIYLRGGRPVAQAPLSHLL</sequence>
<dbReference type="PROSITE" id="PS00395">
    <property type="entry name" value="ALANINE_RACEMASE"/>
    <property type="match status" value="1"/>
</dbReference>
<reference evidence="6 7" key="1">
    <citation type="submission" date="2023-08" db="EMBL/GenBank/DDBJ databases">
        <title>Genome sequence of Thermaerobacter compostii strain Ins1, a spore-forming filamentous bacterium isolated from a deep geothermal reservoir.</title>
        <authorList>
            <person name="Bregnard D."/>
            <person name="Gonzalez D."/>
            <person name="Junier P."/>
        </authorList>
    </citation>
    <scope>NUCLEOTIDE SEQUENCE [LARGE SCALE GENOMIC DNA]</scope>
    <source>
        <strain evidence="6 7">Ins1</strain>
    </source>
</reference>
<dbReference type="CDD" id="cd00430">
    <property type="entry name" value="PLPDE_III_AR"/>
    <property type="match status" value="1"/>
</dbReference>
<comment type="similarity">
    <text evidence="4">Belongs to the alanine racemase family.</text>
</comment>
<gene>
    <name evidence="6" type="primary">alr</name>
    <name evidence="6" type="ORF">Q5761_01155</name>
</gene>
<evidence type="ECO:0000313" key="7">
    <source>
        <dbReference type="Proteomes" id="UP001304683"/>
    </source>
</evidence>
<dbReference type="SUPFAM" id="SSF50621">
    <property type="entry name" value="Alanine racemase C-terminal domain-like"/>
    <property type="match status" value="1"/>
</dbReference>
<keyword evidence="3 4" id="KW-0413">Isomerase</keyword>
<comment type="pathway">
    <text evidence="4">Amino-acid biosynthesis; D-alanine biosynthesis; D-alanine from L-alanine: step 1/1.</text>
</comment>
<dbReference type="Pfam" id="PF01168">
    <property type="entry name" value="Ala_racemase_N"/>
    <property type="match status" value="1"/>
</dbReference>
<evidence type="ECO:0000313" key="6">
    <source>
        <dbReference type="EMBL" id="WPD19311.1"/>
    </source>
</evidence>
<organism evidence="6 7">
    <name type="scientific">Thermaerobacter composti</name>
    <dbReference type="NCBI Taxonomy" id="554949"/>
    <lineage>
        <taxon>Bacteria</taxon>
        <taxon>Bacillati</taxon>
        <taxon>Bacillota</taxon>
        <taxon>Clostridia</taxon>
        <taxon>Eubacteriales</taxon>
        <taxon>Clostridiales Family XVII. Incertae Sedis</taxon>
        <taxon>Thermaerobacter</taxon>
    </lineage>
</organism>
<keyword evidence="2 4" id="KW-0663">Pyridoxal phosphate</keyword>
<feature type="binding site" evidence="4">
    <location>
        <position position="320"/>
    </location>
    <ligand>
        <name>substrate</name>
    </ligand>
</feature>
<evidence type="ECO:0000256" key="3">
    <source>
        <dbReference type="ARBA" id="ARBA00023235"/>
    </source>
</evidence>
<dbReference type="Gene3D" id="3.20.20.10">
    <property type="entry name" value="Alanine racemase"/>
    <property type="match status" value="1"/>
</dbReference>
<dbReference type="EC" id="5.1.1.1" evidence="4"/>
<dbReference type="InterPro" id="IPR011079">
    <property type="entry name" value="Ala_racemase_C"/>
</dbReference>
<name>A0ABZ0QPF6_9FIRM</name>
<dbReference type="InterPro" id="IPR029066">
    <property type="entry name" value="PLP-binding_barrel"/>
</dbReference>
<keyword evidence="7" id="KW-1185">Reference proteome</keyword>
<evidence type="ECO:0000259" key="5">
    <source>
        <dbReference type="SMART" id="SM01005"/>
    </source>
</evidence>
<evidence type="ECO:0000256" key="1">
    <source>
        <dbReference type="ARBA" id="ARBA00001933"/>
    </source>
</evidence>
<accession>A0ABZ0QPF6</accession>
<dbReference type="InterPro" id="IPR020622">
    <property type="entry name" value="Ala_racemase_pyridoxalP-BS"/>
</dbReference>
<dbReference type="InterPro" id="IPR001608">
    <property type="entry name" value="Ala_racemase_N"/>
</dbReference>
<dbReference type="PANTHER" id="PTHR30511:SF0">
    <property type="entry name" value="ALANINE RACEMASE, CATABOLIC-RELATED"/>
    <property type="match status" value="1"/>
</dbReference>
<feature type="domain" description="Alanine racemase C-terminal" evidence="5">
    <location>
        <begin position="251"/>
        <end position="379"/>
    </location>
</feature>
<dbReference type="InterPro" id="IPR009006">
    <property type="entry name" value="Ala_racemase/Decarboxylase_C"/>
</dbReference>
<protein>
    <recommendedName>
        <fullName evidence="4">Alanine racemase</fullName>
        <ecNumber evidence="4">5.1.1.1</ecNumber>
    </recommendedName>
</protein>
<dbReference type="NCBIfam" id="TIGR00492">
    <property type="entry name" value="alr"/>
    <property type="match status" value="1"/>
</dbReference>
<feature type="active site" description="Proton acceptor; specific for L-alanine" evidence="4">
    <location>
        <position position="272"/>
    </location>
</feature>
<dbReference type="GO" id="GO:0008784">
    <property type="term" value="F:alanine racemase activity"/>
    <property type="evidence" value="ECO:0007669"/>
    <property type="project" value="UniProtKB-EC"/>
</dbReference>
<dbReference type="RefSeq" id="WP_318750860.1">
    <property type="nucleotide sequence ID" value="NZ_CP132508.1"/>
</dbReference>
<dbReference type="InterPro" id="IPR000821">
    <property type="entry name" value="Ala_racemase"/>
</dbReference>
<comment type="cofactor">
    <cofactor evidence="1 4">
        <name>pyridoxal 5'-phosphate</name>
        <dbReference type="ChEBI" id="CHEBI:597326"/>
    </cofactor>
</comment>
<dbReference type="HAMAP" id="MF_01201">
    <property type="entry name" value="Ala_racemase"/>
    <property type="match status" value="1"/>
</dbReference>
<dbReference type="Gene3D" id="2.40.37.10">
    <property type="entry name" value="Lyase, Ornithine Decarboxylase, Chain A, domain 1"/>
    <property type="match status" value="1"/>
</dbReference>
<feature type="binding site" evidence="4">
    <location>
        <position position="141"/>
    </location>
    <ligand>
        <name>substrate</name>
    </ligand>
</feature>
<dbReference type="SUPFAM" id="SSF51419">
    <property type="entry name" value="PLP-binding barrel"/>
    <property type="match status" value="1"/>
</dbReference>
<dbReference type="EMBL" id="CP132508">
    <property type="protein sequence ID" value="WPD19311.1"/>
    <property type="molecule type" value="Genomic_DNA"/>
</dbReference>
<comment type="function">
    <text evidence="4">Catalyzes the interconversion of L-alanine and D-alanine. May also act on other amino acids.</text>
</comment>
<dbReference type="PANTHER" id="PTHR30511">
    <property type="entry name" value="ALANINE RACEMASE"/>
    <property type="match status" value="1"/>
</dbReference>